<gene>
    <name evidence="2" type="ORF">NB037_07870</name>
</gene>
<protein>
    <submittedName>
        <fullName evidence="2">Amidase family protein</fullName>
    </submittedName>
</protein>
<dbReference type="InterPro" id="IPR023631">
    <property type="entry name" value="Amidase_dom"/>
</dbReference>
<organism evidence="2 3">
    <name type="scientific">Rathayibacter rubneri</name>
    <dbReference type="NCBI Taxonomy" id="2950106"/>
    <lineage>
        <taxon>Bacteria</taxon>
        <taxon>Bacillati</taxon>
        <taxon>Actinomycetota</taxon>
        <taxon>Actinomycetes</taxon>
        <taxon>Micrococcales</taxon>
        <taxon>Microbacteriaceae</taxon>
        <taxon>Rathayibacter</taxon>
    </lineage>
</organism>
<proteinExistence type="predicted"/>
<feature type="domain" description="Amidase" evidence="1">
    <location>
        <begin position="27"/>
        <end position="453"/>
    </location>
</feature>
<evidence type="ECO:0000313" key="3">
    <source>
        <dbReference type="Proteomes" id="UP001155240"/>
    </source>
</evidence>
<evidence type="ECO:0000259" key="1">
    <source>
        <dbReference type="Pfam" id="PF01425"/>
    </source>
</evidence>
<sequence>MAEEHLADRSATALAAAISSREVSAVEVMRAHLERIEERNPALRAVVSQQPDSVSLAAAEAADRLTARAHAAGEPLPPLHGLPTAVKDLMDVAGFPTTNGSAAFAEAAPAAHDSVLATLLREAGALIIGKTNTPEMGQGVLTFNPVFGTTVNPWDTTRHAGGSSGGAAAALAARMLPLADGSDSGGSLRYPAAFCNVVGVRPSPGRVASGRTGNAWTPHGVTGPMARDSADAALFLRGLSVEKSVWPLSSLPVHEPRPVAVDGLRIAWSADAGGLPIDPEVRRVHAAFAQQLAGLGAVVEADEPDFAGADEAWETIETFEFFLGGRHAVDAGATGFRPDYVRNVEQGRAMSATQLADAYERRTRLFRDTAAVLERHDVLILPATPVAAPPAELEWVPEVDGARFDRYFTWQMLANRLTLAAHPVVVTSAGFTAGGLPVGVQVVGRHGRELQLLAVTRAIEEVTGWIARAPSF</sequence>
<dbReference type="Gene3D" id="3.90.1300.10">
    <property type="entry name" value="Amidase signature (AS) domain"/>
    <property type="match status" value="1"/>
</dbReference>
<evidence type="ECO:0000313" key="2">
    <source>
        <dbReference type="EMBL" id="MCM6762333.1"/>
    </source>
</evidence>
<dbReference type="Proteomes" id="UP001155240">
    <property type="component" value="Unassembled WGS sequence"/>
</dbReference>
<dbReference type="PANTHER" id="PTHR11895:SF76">
    <property type="entry name" value="INDOLEACETAMIDE HYDROLASE"/>
    <property type="match status" value="1"/>
</dbReference>
<dbReference type="RefSeq" id="WP_251944853.1">
    <property type="nucleotide sequence ID" value="NZ_JAMRYM010000024.1"/>
</dbReference>
<dbReference type="Pfam" id="PF01425">
    <property type="entry name" value="Amidase"/>
    <property type="match status" value="1"/>
</dbReference>
<dbReference type="GO" id="GO:0003824">
    <property type="term" value="F:catalytic activity"/>
    <property type="evidence" value="ECO:0007669"/>
    <property type="project" value="InterPro"/>
</dbReference>
<dbReference type="EMBL" id="JAMRYM010000024">
    <property type="protein sequence ID" value="MCM6762333.1"/>
    <property type="molecule type" value="Genomic_DNA"/>
</dbReference>
<dbReference type="SUPFAM" id="SSF75304">
    <property type="entry name" value="Amidase signature (AS) enzymes"/>
    <property type="match status" value="1"/>
</dbReference>
<dbReference type="AlphaFoldDB" id="A0A9X2DZ27"/>
<comment type="caution">
    <text evidence="2">The sequence shown here is derived from an EMBL/GenBank/DDBJ whole genome shotgun (WGS) entry which is preliminary data.</text>
</comment>
<reference evidence="2" key="1">
    <citation type="submission" date="2022-06" db="EMBL/GenBank/DDBJ databases">
        <title>Whole genome shotgun sequencing (WGS) of Rathayibacter sp. ZW T2_19, isolated from stored onions (Allium cepa).</title>
        <authorList>
            <person name="Stoll D.A."/>
            <person name="Huch M."/>
        </authorList>
    </citation>
    <scope>NUCLEOTIDE SEQUENCE</scope>
    <source>
        <strain evidence="2">ZW T2_19</strain>
    </source>
</reference>
<accession>A0A9X2DZ27</accession>
<keyword evidence="3" id="KW-1185">Reference proteome</keyword>
<dbReference type="PANTHER" id="PTHR11895">
    <property type="entry name" value="TRANSAMIDASE"/>
    <property type="match status" value="1"/>
</dbReference>
<dbReference type="InterPro" id="IPR036928">
    <property type="entry name" value="AS_sf"/>
</dbReference>
<dbReference type="InterPro" id="IPR000120">
    <property type="entry name" value="Amidase"/>
</dbReference>
<dbReference type="InterPro" id="IPR020556">
    <property type="entry name" value="Amidase_CS"/>
</dbReference>
<dbReference type="PROSITE" id="PS00571">
    <property type="entry name" value="AMIDASES"/>
    <property type="match status" value="1"/>
</dbReference>
<name>A0A9X2DZ27_9MICO</name>